<reference evidence="1 2" key="1">
    <citation type="submission" date="2019-11" db="EMBL/GenBank/DDBJ databases">
        <title>Whole genome sequence of Oryza granulata.</title>
        <authorList>
            <person name="Li W."/>
        </authorList>
    </citation>
    <scope>NUCLEOTIDE SEQUENCE [LARGE SCALE GENOMIC DNA]</scope>
    <source>
        <strain evidence="2">cv. Menghai</strain>
        <tissue evidence="1">Leaf</tissue>
    </source>
</reference>
<accession>A0A6G1DWR1</accession>
<proteinExistence type="predicted"/>
<sequence>MGQLGQPLVAAAAHAQSRLGRLGLPNFWAGPFSRFAAQQSGYLAVSAALRHRRPSRRLLSTSPPSAGLSWSRGSGRVNAAADYSSMFLPLPDLRSASYPPPRPTDRCCFPAATTPRGVGVAMDDLQLLEQFRIAVLNQTALAGWRGNDGACRFPGVGCRDGHYRAHPAAAQHR</sequence>
<comment type="caution">
    <text evidence="1">The sequence shown here is derived from an EMBL/GenBank/DDBJ whole genome shotgun (WGS) entry which is preliminary data.</text>
</comment>
<evidence type="ECO:0000313" key="1">
    <source>
        <dbReference type="EMBL" id="KAF0916929.1"/>
    </source>
</evidence>
<dbReference type="AlphaFoldDB" id="A0A6G1DWR1"/>
<keyword evidence="2" id="KW-1185">Reference proteome</keyword>
<name>A0A6G1DWR1_9ORYZ</name>
<dbReference type="OrthoDB" id="10620280at2759"/>
<gene>
    <name evidence="1" type="ORF">E2562_015103</name>
</gene>
<dbReference type="EMBL" id="SPHZ02000005">
    <property type="protein sequence ID" value="KAF0916929.1"/>
    <property type="molecule type" value="Genomic_DNA"/>
</dbReference>
<organism evidence="1 2">
    <name type="scientific">Oryza meyeriana var. granulata</name>
    <dbReference type="NCBI Taxonomy" id="110450"/>
    <lineage>
        <taxon>Eukaryota</taxon>
        <taxon>Viridiplantae</taxon>
        <taxon>Streptophyta</taxon>
        <taxon>Embryophyta</taxon>
        <taxon>Tracheophyta</taxon>
        <taxon>Spermatophyta</taxon>
        <taxon>Magnoliopsida</taxon>
        <taxon>Liliopsida</taxon>
        <taxon>Poales</taxon>
        <taxon>Poaceae</taxon>
        <taxon>BOP clade</taxon>
        <taxon>Oryzoideae</taxon>
        <taxon>Oryzeae</taxon>
        <taxon>Oryzinae</taxon>
        <taxon>Oryza</taxon>
        <taxon>Oryza meyeriana</taxon>
    </lineage>
</organism>
<evidence type="ECO:0000313" key="2">
    <source>
        <dbReference type="Proteomes" id="UP000479710"/>
    </source>
</evidence>
<protein>
    <submittedName>
        <fullName evidence="1">Uncharacterized protein</fullName>
    </submittedName>
</protein>
<dbReference type="Proteomes" id="UP000479710">
    <property type="component" value="Unassembled WGS sequence"/>
</dbReference>